<evidence type="ECO:0000313" key="1">
    <source>
        <dbReference type="EMBL" id="MCQ1529874.1"/>
    </source>
</evidence>
<dbReference type="PANTHER" id="PTHR39179">
    <property type="entry name" value="SPORE COAT PROTEIN I"/>
    <property type="match status" value="1"/>
</dbReference>
<reference evidence="1 2" key="1">
    <citation type="submission" date="2021-10" db="EMBL/GenBank/DDBJ databases">
        <title>Lutispora strain m25 sp. nov., a thermophilic, non-spore-forming bacterium isolated from a lab-scale methanogenic bioreactor digesting anaerobic sludge.</title>
        <authorList>
            <person name="El Houari A."/>
            <person name="Mcdonald J."/>
        </authorList>
    </citation>
    <scope>NUCLEOTIDE SEQUENCE [LARGE SCALE GENOMIC DNA]</scope>
    <source>
        <strain evidence="2">m25</strain>
    </source>
</reference>
<keyword evidence="2" id="KW-1185">Reference proteome</keyword>
<dbReference type="Proteomes" id="UP001651880">
    <property type="component" value="Unassembled WGS sequence"/>
</dbReference>
<dbReference type="NCBIfam" id="TIGR02906">
    <property type="entry name" value="spore_CotS"/>
    <property type="match status" value="1"/>
</dbReference>
<name>A0ABT1NF55_9FIRM</name>
<dbReference type="SUPFAM" id="SSF56112">
    <property type="entry name" value="Protein kinase-like (PK-like)"/>
    <property type="match status" value="1"/>
</dbReference>
<dbReference type="InterPro" id="IPR014255">
    <property type="entry name" value="Spore_coat_CotS"/>
</dbReference>
<dbReference type="Gene3D" id="3.30.200.20">
    <property type="entry name" value="Phosphorylase Kinase, domain 1"/>
    <property type="match status" value="1"/>
</dbReference>
<evidence type="ECO:0000313" key="2">
    <source>
        <dbReference type="Proteomes" id="UP001651880"/>
    </source>
</evidence>
<organism evidence="1 2">
    <name type="scientific">Lutispora saccharofermentans</name>
    <dbReference type="NCBI Taxonomy" id="3024236"/>
    <lineage>
        <taxon>Bacteria</taxon>
        <taxon>Bacillati</taxon>
        <taxon>Bacillota</taxon>
        <taxon>Clostridia</taxon>
        <taxon>Lutisporales</taxon>
        <taxon>Lutisporaceae</taxon>
        <taxon>Lutispora</taxon>
    </lineage>
</organism>
<dbReference type="PANTHER" id="PTHR39179:SF1">
    <property type="entry name" value="SPORE COAT PROTEIN I"/>
    <property type="match status" value="1"/>
</dbReference>
<gene>
    <name evidence="1" type="ORF">LJD61_10000</name>
</gene>
<dbReference type="InterPro" id="IPR047175">
    <property type="entry name" value="CotS-like"/>
</dbReference>
<comment type="caution">
    <text evidence="1">The sequence shown here is derived from an EMBL/GenBank/DDBJ whole genome shotgun (WGS) entry which is preliminary data.</text>
</comment>
<proteinExistence type="predicted"/>
<dbReference type="InterPro" id="IPR011009">
    <property type="entry name" value="Kinase-like_dom_sf"/>
</dbReference>
<dbReference type="EMBL" id="JAJEKE010000007">
    <property type="protein sequence ID" value="MCQ1529874.1"/>
    <property type="molecule type" value="Genomic_DNA"/>
</dbReference>
<dbReference type="RefSeq" id="WP_255227390.1">
    <property type="nucleotide sequence ID" value="NZ_JAJEKE010000007.1"/>
</dbReference>
<keyword evidence="1" id="KW-0167">Capsid protein</keyword>
<sequence length="353" mass="42377">MNLALKHIYESSNMVFLEQMEVNKILKNYDLNIIDVQKIRSIYRVAAEEGFYCLKKIGNGEKRAIKSISIMNYLKIQGFDKVTNPLYCSSGEVLVKRKSSSYYLADWIDAVEVDFDNIGDIMESIRLLAEFHNKAKGFQTKIIKLESNIGKLPKLYNEKIDFLNSIKESLDMKSDKNSFDILYHENIDYYIHQAQLAANILKNSDYDKLCEKNKKELYICHDSFYYQNILKDEQSNYYLIDLESCLYDLPLADLGKFLRRIMANKKYLWDFDLCRSMLFEYENVRNVDEKEYKIILSMLVFPYKFYKLGRKKYLKKKKWKNERFLRKLNRILEYKEQKERFIESYIKYYNIKL</sequence>
<dbReference type="Gene3D" id="3.90.1200.10">
    <property type="match status" value="1"/>
</dbReference>
<keyword evidence="1" id="KW-0946">Virion</keyword>
<protein>
    <submittedName>
        <fullName evidence="1">CotS family spore coat protein</fullName>
    </submittedName>
</protein>
<accession>A0ABT1NF55</accession>